<dbReference type="EMBL" id="KV427606">
    <property type="protein sequence ID" value="KZT12188.1"/>
    <property type="molecule type" value="Genomic_DNA"/>
</dbReference>
<evidence type="ECO:0000313" key="3">
    <source>
        <dbReference type="EMBL" id="KZT12188.1"/>
    </source>
</evidence>
<evidence type="ECO:0000256" key="1">
    <source>
        <dbReference type="SAM" id="MobiDB-lite"/>
    </source>
</evidence>
<sequence length="267" mass="28940">MPSGHRGVRVYISMFAISPAHQLINQRSAAALAYLCLCLAVVHSLCCTATAKEEPPPQASKYIPSDSQAALSFPGDSYPPPLPRVYRSTLALLLRQQPQVPLDQCMFIVNRGNPAGYAGRRLNENPGYGLSSRTIVTMVLVFVLFLAVVISFAIIGTRHTSQRSSRVPRRLSPTSRMNLPSHAPRNATMQQTEHQQTLIAWLVTLAATATTHQPRLRDTEGGTLDMETASHISRGLSVESDATAVEDPGPEAFGPSTVRVPAQAHLP</sequence>
<evidence type="ECO:0000256" key="2">
    <source>
        <dbReference type="SAM" id="Phobius"/>
    </source>
</evidence>
<proteinExistence type="predicted"/>
<dbReference type="AlphaFoldDB" id="A0A165HU44"/>
<evidence type="ECO:0000313" key="4">
    <source>
        <dbReference type="Proteomes" id="UP000076871"/>
    </source>
</evidence>
<feature type="transmembrane region" description="Helical" evidence="2">
    <location>
        <begin position="135"/>
        <end position="156"/>
    </location>
</feature>
<organism evidence="3 4">
    <name type="scientific">Laetiporus sulphureus 93-53</name>
    <dbReference type="NCBI Taxonomy" id="1314785"/>
    <lineage>
        <taxon>Eukaryota</taxon>
        <taxon>Fungi</taxon>
        <taxon>Dikarya</taxon>
        <taxon>Basidiomycota</taxon>
        <taxon>Agaricomycotina</taxon>
        <taxon>Agaricomycetes</taxon>
        <taxon>Polyporales</taxon>
        <taxon>Laetiporus</taxon>
    </lineage>
</organism>
<dbReference type="Proteomes" id="UP000076871">
    <property type="component" value="Unassembled WGS sequence"/>
</dbReference>
<reference evidence="3 4" key="1">
    <citation type="journal article" date="2016" name="Mol. Biol. Evol.">
        <title>Comparative Genomics of Early-Diverging Mushroom-Forming Fungi Provides Insights into the Origins of Lignocellulose Decay Capabilities.</title>
        <authorList>
            <person name="Nagy L.G."/>
            <person name="Riley R."/>
            <person name="Tritt A."/>
            <person name="Adam C."/>
            <person name="Daum C."/>
            <person name="Floudas D."/>
            <person name="Sun H."/>
            <person name="Yadav J.S."/>
            <person name="Pangilinan J."/>
            <person name="Larsson K.H."/>
            <person name="Matsuura K."/>
            <person name="Barry K."/>
            <person name="Labutti K."/>
            <person name="Kuo R."/>
            <person name="Ohm R.A."/>
            <person name="Bhattacharya S.S."/>
            <person name="Shirouzu T."/>
            <person name="Yoshinaga Y."/>
            <person name="Martin F.M."/>
            <person name="Grigoriev I.V."/>
            <person name="Hibbett D.S."/>
        </authorList>
    </citation>
    <scope>NUCLEOTIDE SEQUENCE [LARGE SCALE GENOMIC DNA]</scope>
    <source>
        <strain evidence="3 4">93-53</strain>
    </source>
</reference>
<keyword evidence="2" id="KW-0472">Membrane</keyword>
<gene>
    <name evidence="3" type="ORF">LAESUDRAFT_170253</name>
</gene>
<accession>A0A165HU44</accession>
<dbReference type="GeneID" id="63818467"/>
<name>A0A165HU44_9APHY</name>
<protein>
    <submittedName>
        <fullName evidence="3">Uncharacterized protein</fullName>
    </submittedName>
</protein>
<feature type="region of interest" description="Disordered" evidence="1">
    <location>
        <begin position="162"/>
        <end position="191"/>
    </location>
</feature>
<keyword evidence="4" id="KW-1185">Reference proteome</keyword>
<dbReference type="RefSeq" id="XP_040769836.1">
    <property type="nucleotide sequence ID" value="XM_040901435.1"/>
</dbReference>
<dbReference type="InParanoid" id="A0A165HU44"/>
<keyword evidence="2" id="KW-0812">Transmembrane</keyword>
<feature type="region of interest" description="Disordered" evidence="1">
    <location>
        <begin position="236"/>
        <end position="267"/>
    </location>
</feature>
<keyword evidence="2" id="KW-1133">Transmembrane helix</keyword>